<gene>
    <name evidence="2" type="ORF">LY28_03721</name>
</gene>
<dbReference type="Gene3D" id="1.10.260.40">
    <property type="entry name" value="lambda repressor-like DNA-binding domains"/>
    <property type="match status" value="1"/>
</dbReference>
<dbReference type="InterPro" id="IPR001387">
    <property type="entry name" value="Cro/C1-type_HTH"/>
</dbReference>
<feature type="domain" description="HTH cro/C1-type" evidence="1">
    <location>
        <begin position="21"/>
        <end position="59"/>
    </location>
</feature>
<keyword evidence="3" id="KW-1185">Reference proteome</keyword>
<accession>A0A318XH27</accession>
<proteinExistence type="predicted"/>
<dbReference type="EMBL" id="QKMR01000037">
    <property type="protein sequence ID" value="PYG84269.1"/>
    <property type="molecule type" value="Genomic_DNA"/>
</dbReference>
<sequence length="65" mass="7145">MENNIKSIIDKSSKTINAVIEDTGIGKTSFYAIMNGIQVPKITTAKKIADALKMPVHDVFPILRD</sequence>
<evidence type="ECO:0000313" key="2">
    <source>
        <dbReference type="EMBL" id="PYG84269.1"/>
    </source>
</evidence>
<dbReference type="Pfam" id="PF13443">
    <property type="entry name" value="HTH_26"/>
    <property type="match status" value="1"/>
</dbReference>
<comment type="caution">
    <text evidence="2">The sequence shown here is derived from an EMBL/GenBank/DDBJ whole genome shotgun (WGS) entry which is preliminary data.</text>
</comment>
<keyword evidence="2" id="KW-0238">DNA-binding</keyword>
<dbReference type="OrthoDB" id="1932243at2"/>
<evidence type="ECO:0000313" key="3">
    <source>
        <dbReference type="Proteomes" id="UP000248132"/>
    </source>
</evidence>
<dbReference type="GO" id="GO:0003677">
    <property type="term" value="F:DNA binding"/>
    <property type="evidence" value="ECO:0007669"/>
    <property type="project" value="UniProtKB-KW"/>
</dbReference>
<dbReference type="Proteomes" id="UP000248132">
    <property type="component" value="Unassembled WGS sequence"/>
</dbReference>
<dbReference type="InterPro" id="IPR010982">
    <property type="entry name" value="Lambda_DNA-bd_dom_sf"/>
</dbReference>
<evidence type="ECO:0000259" key="1">
    <source>
        <dbReference type="PROSITE" id="PS50943"/>
    </source>
</evidence>
<dbReference type="RefSeq" id="WP_110463647.1">
    <property type="nucleotide sequence ID" value="NZ_QKMR01000037.1"/>
</dbReference>
<protein>
    <submittedName>
        <fullName evidence="2">DNA-binding XRE family transcriptional regulator</fullName>
    </submittedName>
</protein>
<dbReference type="SUPFAM" id="SSF47413">
    <property type="entry name" value="lambda repressor-like DNA-binding domains"/>
    <property type="match status" value="1"/>
</dbReference>
<dbReference type="AlphaFoldDB" id="A0A318XH27"/>
<name>A0A318XH27_9FIRM</name>
<dbReference type="CDD" id="cd00093">
    <property type="entry name" value="HTH_XRE"/>
    <property type="match status" value="1"/>
</dbReference>
<organism evidence="2 3">
    <name type="scientific">Ruminiclostridium sufflavum DSM 19573</name>
    <dbReference type="NCBI Taxonomy" id="1121337"/>
    <lineage>
        <taxon>Bacteria</taxon>
        <taxon>Bacillati</taxon>
        <taxon>Bacillota</taxon>
        <taxon>Clostridia</taxon>
        <taxon>Eubacteriales</taxon>
        <taxon>Oscillospiraceae</taxon>
        <taxon>Ruminiclostridium</taxon>
    </lineage>
</organism>
<dbReference type="PROSITE" id="PS50943">
    <property type="entry name" value="HTH_CROC1"/>
    <property type="match status" value="1"/>
</dbReference>
<reference evidence="2 3" key="1">
    <citation type="submission" date="2018-06" db="EMBL/GenBank/DDBJ databases">
        <title>Genomic Encyclopedia of Type Strains, Phase I: the one thousand microbial genomes (KMG-I) project.</title>
        <authorList>
            <person name="Kyrpides N."/>
        </authorList>
    </citation>
    <scope>NUCLEOTIDE SEQUENCE [LARGE SCALE GENOMIC DNA]</scope>
    <source>
        <strain evidence="2 3">DSM 19573</strain>
    </source>
</reference>